<dbReference type="InterPro" id="IPR027417">
    <property type="entry name" value="P-loop_NTPase"/>
</dbReference>
<dbReference type="PANTHER" id="PTHR39206:SF1">
    <property type="entry name" value="SLL8004 PROTEIN"/>
    <property type="match status" value="1"/>
</dbReference>
<feature type="domain" description="Zeta toxin" evidence="3">
    <location>
        <begin position="3"/>
        <end position="141"/>
    </location>
</feature>
<dbReference type="GO" id="GO:0016301">
    <property type="term" value="F:kinase activity"/>
    <property type="evidence" value="ECO:0007669"/>
    <property type="project" value="InterPro"/>
</dbReference>
<name>A0A7K3WUZ7_9FLAO</name>
<keyword evidence="1" id="KW-0547">Nucleotide-binding</keyword>
<evidence type="ECO:0000259" key="3">
    <source>
        <dbReference type="Pfam" id="PF06414"/>
    </source>
</evidence>
<dbReference type="Pfam" id="PF06414">
    <property type="entry name" value="Zeta_toxin"/>
    <property type="match status" value="1"/>
</dbReference>
<dbReference type="RefSeq" id="WP_163286931.1">
    <property type="nucleotide sequence ID" value="NZ_JAAGVY010000055.1"/>
</dbReference>
<gene>
    <name evidence="4" type="ORF">G3O08_18455</name>
</gene>
<dbReference type="Gene3D" id="3.40.50.300">
    <property type="entry name" value="P-loop containing nucleotide triphosphate hydrolases"/>
    <property type="match status" value="1"/>
</dbReference>
<accession>A0A7K3WUZ7</accession>
<keyword evidence="2" id="KW-0067">ATP-binding</keyword>
<dbReference type="InterPro" id="IPR010488">
    <property type="entry name" value="Zeta_toxin_domain"/>
</dbReference>
<evidence type="ECO:0000256" key="1">
    <source>
        <dbReference type="ARBA" id="ARBA00022741"/>
    </source>
</evidence>
<dbReference type="EMBL" id="JAAGVY010000055">
    <property type="protein sequence ID" value="NEN25477.1"/>
    <property type="molecule type" value="Genomic_DNA"/>
</dbReference>
<proteinExistence type="predicted"/>
<organism evidence="4 5">
    <name type="scientific">Cryomorpha ignava</name>
    <dbReference type="NCBI Taxonomy" id="101383"/>
    <lineage>
        <taxon>Bacteria</taxon>
        <taxon>Pseudomonadati</taxon>
        <taxon>Bacteroidota</taxon>
        <taxon>Flavobacteriia</taxon>
        <taxon>Flavobacteriales</taxon>
        <taxon>Cryomorphaceae</taxon>
        <taxon>Cryomorpha</taxon>
    </lineage>
</organism>
<dbReference type="GO" id="GO:0005524">
    <property type="term" value="F:ATP binding"/>
    <property type="evidence" value="ECO:0007669"/>
    <property type="project" value="UniProtKB-KW"/>
</dbReference>
<evidence type="ECO:0000313" key="5">
    <source>
        <dbReference type="Proteomes" id="UP000486602"/>
    </source>
</evidence>
<dbReference type="AlphaFoldDB" id="A0A7K3WUZ7"/>
<dbReference type="SUPFAM" id="SSF52540">
    <property type="entry name" value="P-loop containing nucleoside triphosphate hydrolases"/>
    <property type="match status" value="1"/>
</dbReference>
<protein>
    <submittedName>
        <fullName evidence="4">AAA family ATPase</fullName>
    </submittedName>
</protein>
<evidence type="ECO:0000313" key="4">
    <source>
        <dbReference type="EMBL" id="NEN25477.1"/>
    </source>
</evidence>
<comment type="caution">
    <text evidence="4">The sequence shown here is derived from an EMBL/GenBank/DDBJ whole genome shotgun (WGS) entry which is preliminary data.</text>
</comment>
<keyword evidence="5" id="KW-1185">Reference proteome</keyword>
<evidence type="ECO:0000256" key="2">
    <source>
        <dbReference type="ARBA" id="ARBA00022840"/>
    </source>
</evidence>
<dbReference type="PANTHER" id="PTHR39206">
    <property type="entry name" value="SLL8004 PROTEIN"/>
    <property type="match status" value="1"/>
</dbReference>
<dbReference type="Proteomes" id="UP000486602">
    <property type="component" value="Unassembled WGS sequence"/>
</dbReference>
<sequence length="191" mass="21716">MKRLYIIAGCNGAGKTTASYTILPEILDCKEFVNADEIAKGLSPFQPEKAGIEAGRMMLKRINKLLESGENFAFETTLATRSYVNLIQRAKALNYQITCLFFLLDSEELAISRVATRVKEGGHNIPEDVIRRRYKSGLKNFFTMFLPKIDNWLFVNNSGDSYEIIAEGALNEESINNSHKWEELKKKYYGN</sequence>
<reference evidence="4 5" key="1">
    <citation type="submission" date="2020-02" db="EMBL/GenBank/DDBJ databases">
        <title>Out from the shadows clarifying the taxonomy of the family Cryomorphaceae and related taxa by utilizing the GTDB taxonomic framework.</title>
        <authorList>
            <person name="Bowman J.P."/>
        </authorList>
    </citation>
    <scope>NUCLEOTIDE SEQUENCE [LARGE SCALE GENOMIC DNA]</scope>
    <source>
        <strain evidence="4 5">QSSC 1-22</strain>
    </source>
</reference>